<protein>
    <recommendedName>
        <fullName evidence="4">Aminopeptidase</fullName>
    </recommendedName>
</protein>
<evidence type="ECO:0000256" key="3">
    <source>
        <dbReference type="ARBA" id="ARBA00022807"/>
    </source>
</evidence>
<dbReference type="EMBL" id="SNRX01000014">
    <property type="protein sequence ID" value="KAA6301794.1"/>
    <property type="molecule type" value="Genomic_DNA"/>
</dbReference>
<dbReference type="Pfam" id="PF03051">
    <property type="entry name" value="Peptidase_C1_2"/>
    <property type="match status" value="1"/>
</dbReference>
<dbReference type="GO" id="GO:0006508">
    <property type="term" value="P:proteolysis"/>
    <property type="evidence" value="ECO:0007669"/>
    <property type="project" value="UniProtKB-KW"/>
</dbReference>
<evidence type="ECO:0000256" key="4">
    <source>
        <dbReference type="PIRNR" id="PIRNR005700"/>
    </source>
</evidence>
<dbReference type="PROSITE" id="PS00139">
    <property type="entry name" value="THIOL_PROTEASE_CYS"/>
    <property type="match status" value="1"/>
</dbReference>
<dbReference type="InterPro" id="IPR000169">
    <property type="entry name" value="Pept_cys_AS"/>
</dbReference>
<proteinExistence type="inferred from homology"/>
<comment type="similarity">
    <text evidence="4">Belongs to the peptidase C1 family.</text>
</comment>
<accession>A0A5M8P068</accession>
<keyword evidence="3 4" id="KW-0788">Thiol protease</keyword>
<evidence type="ECO:0000256" key="5">
    <source>
        <dbReference type="PIRSR" id="PIRSR005700-1"/>
    </source>
</evidence>
<keyword evidence="1 4" id="KW-0645">Protease</keyword>
<dbReference type="InterPro" id="IPR004134">
    <property type="entry name" value="Peptidase_C1B"/>
</dbReference>
<dbReference type="AlphaFoldDB" id="A0A5M8P068"/>
<feature type="chain" id="PRO_5024310000" description="Aminopeptidase" evidence="6">
    <location>
        <begin position="22"/>
        <end position="398"/>
    </location>
</feature>
<evidence type="ECO:0000256" key="2">
    <source>
        <dbReference type="ARBA" id="ARBA00022801"/>
    </source>
</evidence>
<gene>
    <name evidence="8" type="ORF">EZS26_002103</name>
</gene>
<comment type="caution">
    <text evidence="8">The sequence shown here is derived from an EMBL/GenBank/DDBJ whole genome shotgun (WGS) entry which is preliminary data.</text>
</comment>
<dbReference type="Gene3D" id="3.90.70.10">
    <property type="entry name" value="Cysteine proteinases"/>
    <property type="match status" value="1"/>
</dbReference>
<feature type="active site" evidence="5">
    <location>
        <position position="53"/>
    </location>
</feature>
<sequence length="398" mass="44803">MKQFLFVFVCLSLAWSGSAQTDSIAKQVKEFQFTTVKENPITSVKDQASSGTCWSFSGLGFLEAELIRQGKGEQDLSEMFIVHKNYEEKADKYVRMHGTCNFAGGGSFADVLDCIKAYGIVPEEVKTGLNYGEESHKHAELDQLTKAFVEVIVHNPNKKLSTVWKSAYNGILNAYLGEIPQSFTYNGKQYTPQSYAKSLGIHPDDYITLTSFTHHPFYSTFAIEIPDNWRWSTAYNLPLNEMMQVIDNAVNKGYTVAWASDVSEKGFNRKGIAVIPDINMTGLPGSDQAHWLQLSQKEKEDSISKINYPLPEKTITQEMRQEGFDNFETTDDHGMLIYGIAQDQNGANYYMVKNSWGTNSPYKGIWYASVPFVAYKTMDIVVHKDAIPADLKKKLGIK</sequence>
<keyword evidence="2 4" id="KW-0378">Hydrolase</keyword>
<reference evidence="8 9" key="1">
    <citation type="submission" date="2019-03" db="EMBL/GenBank/DDBJ databases">
        <title>Single cell metagenomics reveals metabolic interactions within the superorganism composed of flagellate Streblomastix strix and complex community of Bacteroidetes bacteria on its surface.</title>
        <authorList>
            <person name="Treitli S.C."/>
            <person name="Kolisko M."/>
            <person name="Husnik F."/>
            <person name="Keeling P."/>
            <person name="Hampl V."/>
        </authorList>
    </citation>
    <scope>NUCLEOTIDE SEQUENCE [LARGE SCALE GENOMIC DNA]</scope>
    <source>
        <strain evidence="8">St1</strain>
    </source>
</reference>
<dbReference type="SUPFAM" id="SSF54001">
    <property type="entry name" value="Cysteine proteinases"/>
    <property type="match status" value="1"/>
</dbReference>
<evidence type="ECO:0000313" key="8">
    <source>
        <dbReference type="EMBL" id="KAA6301794.1"/>
    </source>
</evidence>
<feature type="active site" evidence="5">
    <location>
        <position position="354"/>
    </location>
</feature>
<evidence type="ECO:0000259" key="7">
    <source>
        <dbReference type="Pfam" id="PF00112"/>
    </source>
</evidence>
<dbReference type="InterPro" id="IPR000668">
    <property type="entry name" value="Peptidase_C1A_C"/>
</dbReference>
<keyword evidence="4" id="KW-0031">Aminopeptidase</keyword>
<dbReference type="GO" id="GO:0009636">
    <property type="term" value="P:response to toxic substance"/>
    <property type="evidence" value="ECO:0007669"/>
    <property type="project" value="TreeGrafter"/>
</dbReference>
<dbReference type="GO" id="GO:0043418">
    <property type="term" value="P:homocysteine catabolic process"/>
    <property type="evidence" value="ECO:0007669"/>
    <property type="project" value="TreeGrafter"/>
</dbReference>
<feature type="signal peptide" evidence="6">
    <location>
        <begin position="1"/>
        <end position="21"/>
    </location>
</feature>
<dbReference type="GO" id="GO:0005737">
    <property type="term" value="C:cytoplasm"/>
    <property type="evidence" value="ECO:0007669"/>
    <property type="project" value="TreeGrafter"/>
</dbReference>
<dbReference type="Proteomes" id="UP000324575">
    <property type="component" value="Unassembled WGS sequence"/>
</dbReference>
<evidence type="ECO:0000256" key="6">
    <source>
        <dbReference type="SAM" id="SignalP"/>
    </source>
</evidence>
<dbReference type="PIRSF" id="PIRSF005700">
    <property type="entry name" value="PepC"/>
    <property type="match status" value="1"/>
</dbReference>
<keyword evidence="6" id="KW-0732">Signal</keyword>
<feature type="domain" description="Peptidase C1A papain C-terminal" evidence="7">
    <location>
        <begin position="37"/>
        <end position="142"/>
    </location>
</feature>
<organism evidence="8 9">
    <name type="scientific">Candidatus Ordinivivax streblomastigis</name>
    <dbReference type="NCBI Taxonomy" id="2540710"/>
    <lineage>
        <taxon>Bacteria</taxon>
        <taxon>Pseudomonadati</taxon>
        <taxon>Bacteroidota</taxon>
        <taxon>Bacteroidia</taxon>
        <taxon>Bacteroidales</taxon>
        <taxon>Candidatus Ordinivivax</taxon>
    </lineage>
</organism>
<dbReference type="InterPro" id="IPR038765">
    <property type="entry name" value="Papain-like_cys_pep_sf"/>
</dbReference>
<dbReference type="PANTHER" id="PTHR10363:SF2">
    <property type="entry name" value="BLEOMYCIN HYDROLASE"/>
    <property type="match status" value="1"/>
</dbReference>
<dbReference type="PANTHER" id="PTHR10363">
    <property type="entry name" value="BLEOMYCIN HYDROLASE"/>
    <property type="match status" value="1"/>
</dbReference>
<feature type="active site" evidence="5">
    <location>
        <position position="333"/>
    </location>
</feature>
<name>A0A5M8P068_9BACT</name>
<dbReference type="Pfam" id="PF00112">
    <property type="entry name" value="Peptidase_C1"/>
    <property type="match status" value="1"/>
</dbReference>
<evidence type="ECO:0000313" key="9">
    <source>
        <dbReference type="Proteomes" id="UP000324575"/>
    </source>
</evidence>
<dbReference type="GO" id="GO:0070005">
    <property type="term" value="F:cysteine-type aminopeptidase activity"/>
    <property type="evidence" value="ECO:0007669"/>
    <property type="project" value="InterPro"/>
</dbReference>
<evidence type="ECO:0000256" key="1">
    <source>
        <dbReference type="ARBA" id="ARBA00022670"/>
    </source>
</evidence>